<keyword evidence="4" id="KW-1185">Reference proteome</keyword>
<dbReference type="GO" id="GO:0005829">
    <property type="term" value="C:cytosol"/>
    <property type="evidence" value="ECO:0007669"/>
    <property type="project" value="TreeGrafter"/>
</dbReference>
<dbReference type="OMA" id="KGNYNLP"/>
<organism evidence="3 4">
    <name type="scientific">Lachancea fermentati</name>
    <name type="common">Zygosaccharomyces fermentati</name>
    <dbReference type="NCBI Taxonomy" id="4955"/>
    <lineage>
        <taxon>Eukaryota</taxon>
        <taxon>Fungi</taxon>
        <taxon>Dikarya</taxon>
        <taxon>Ascomycota</taxon>
        <taxon>Saccharomycotina</taxon>
        <taxon>Saccharomycetes</taxon>
        <taxon>Saccharomycetales</taxon>
        <taxon>Saccharomycetaceae</taxon>
        <taxon>Lachancea</taxon>
    </lineage>
</organism>
<sequence>MFSLGKLSSSSPQPIYFDIRVKSPYKNIVLIQGTPLESAPVPLSGHLVFSLHETVSVKRISLKLTGTFKLEFLQVGQHKNSSLASIVKEKRTIFECNWDNLLVSSKGKITVGASSHDYADHDPNSHHGLRPGVISTLSASSMHSLRKSKKGAASPVLELPHNGVSGTPYDGVEANTATSFLLHEGNYELPFSVSLPPDIAETVEGLQAGSVLYKFESQLERGGFKNAFTKFKYLRIFRTLSPDNLAVQEEMYVGKSWPERLQYEISIPSKAIPVGGVTPVTVRLYPFQKGYKLNKISASLIQYYAFKDQHGQMYDDESQVFQQVMSEFDDVNGCDTTAGNLLHDKVEINSSIKLPSSLKKLTQDCDINNDCIRVRHKLRISISMKREYKDAETGETKDKNTEIKANIPVLVYISPHVPVEGRLVLLDNAGKYHFRPNELVPLFERLGQVNTSSSVSLNNLQRMSNGTFSVRYFPEEDLEAPPTYAKHVYDRLYDDNATSDGEASAPGSVPASPPTSAPASPWLRPSIGTPLDSFLDTPRNLSLDNLNRVPSYEQTVDDDEDEPGLPVGDLAPAYEPSSSPSRVATPEPHVQRPVALHKRPNSFHGGLAQFVRSKTPEIRSSSHHDIAGSKMLNRISSSNLQSLYGLNRFPESATHSSSNQASSSSSSAGLLKAKPRRGRNVPRDSTNSDGA</sequence>
<dbReference type="GO" id="GO:0031625">
    <property type="term" value="F:ubiquitin protein ligase binding"/>
    <property type="evidence" value="ECO:0007669"/>
    <property type="project" value="TreeGrafter"/>
</dbReference>
<dbReference type="Proteomes" id="UP000190831">
    <property type="component" value="Chromosome E"/>
</dbReference>
<dbReference type="OrthoDB" id="2333384at2759"/>
<feature type="region of interest" description="Disordered" evidence="1">
    <location>
        <begin position="650"/>
        <end position="691"/>
    </location>
</feature>
<protein>
    <submittedName>
        <fullName evidence="3">LAFE_0E06986g1_1</fullName>
    </submittedName>
</protein>
<dbReference type="PANTHER" id="PTHR11188:SF62">
    <property type="entry name" value="ARRESTIN-RELATED TRAFFICKING ADAPTER 5"/>
    <property type="match status" value="1"/>
</dbReference>
<dbReference type="STRING" id="4955.A0A1G4MDC6"/>
<dbReference type="GO" id="GO:0030674">
    <property type="term" value="F:protein-macromolecule adaptor activity"/>
    <property type="evidence" value="ECO:0007669"/>
    <property type="project" value="TreeGrafter"/>
</dbReference>
<evidence type="ECO:0000256" key="1">
    <source>
        <dbReference type="SAM" id="MobiDB-lite"/>
    </source>
</evidence>
<feature type="domain" description="Arrestin C-terminal-like" evidence="2">
    <location>
        <begin position="257"/>
        <end position="416"/>
    </location>
</feature>
<dbReference type="InterPro" id="IPR050357">
    <property type="entry name" value="Arrestin_domain-protein"/>
</dbReference>
<evidence type="ECO:0000259" key="2">
    <source>
        <dbReference type="SMART" id="SM01017"/>
    </source>
</evidence>
<dbReference type="SMART" id="SM01017">
    <property type="entry name" value="Arrestin_C"/>
    <property type="match status" value="1"/>
</dbReference>
<dbReference type="Pfam" id="PF02752">
    <property type="entry name" value="Arrestin_C"/>
    <property type="match status" value="1"/>
</dbReference>
<dbReference type="GO" id="GO:0005886">
    <property type="term" value="C:plasma membrane"/>
    <property type="evidence" value="ECO:0007669"/>
    <property type="project" value="TreeGrafter"/>
</dbReference>
<evidence type="ECO:0000313" key="3">
    <source>
        <dbReference type="EMBL" id="SCW01775.1"/>
    </source>
</evidence>
<name>A0A1G4MDC6_LACFM</name>
<dbReference type="InterPro" id="IPR014752">
    <property type="entry name" value="Arrestin-like_C"/>
</dbReference>
<dbReference type="AlphaFoldDB" id="A0A1G4MDC6"/>
<feature type="region of interest" description="Disordered" evidence="1">
    <location>
        <begin position="542"/>
        <end position="601"/>
    </location>
</feature>
<dbReference type="PANTHER" id="PTHR11188">
    <property type="entry name" value="ARRESTIN DOMAIN CONTAINING PROTEIN"/>
    <property type="match status" value="1"/>
</dbReference>
<accession>A0A1G4MDC6</accession>
<dbReference type="InterPro" id="IPR011022">
    <property type="entry name" value="Arrestin_C-like"/>
</dbReference>
<proteinExistence type="predicted"/>
<reference evidence="4" key="1">
    <citation type="submission" date="2016-03" db="EMBL/GenBank/DDBJ databases">
        <authorList>
            <person name="Devillers H."/>
        </authorList>
    </citation>
    <scope>NUCLEOTIDE SEQUENCE [LARGE SCALE GENOMIC DNA]</scope>
</reference>
<feature type="compositionally biased region" description="Low complexity" evidence="1">
    <location>
        <begin position="652"/>
        <end position="668"/>
    </location>
</feature>
<evidence type="ECO:0000313" key="4">
    <source>
        <dbReference type="Proteomes" id="UP000190831"/>
    </source>
</evidence>
<feature type="region of interest" description="Disordered" evidence="1">
    <location>
        <begin position="496"/>
        <end position="525"/>
    </location>
</feature>
<dbReference type="EMBL" id="LT598488">
    <property type="protein sequence ID" value="SCW01775.1"/>
    <property type="molecule type" value="Genomic_DNA"/>
</dbReference>
<dbReference type="GO" id="GO:0070086">
    <property type="term" value="P:ubiquitin-dependent endocytosis"/>
    <property type="evidence" value="ECO:0007669"/>
    <property type="project" value="TreeGrafter"/>
</dbReference>
<dbReference type="Gene3D" id="2.60.40.640">
    <property type="match status" value="1"/>
</dbReference>
<gene>
    <name evidence="3" type="ORF">LAFE_0E06986G</name>
</gene>